<dbReference type="RefSeq" id="WP_095655895.1">
    <property type="nucleotide sequence ID" value="NZ_NPOA01000008.1"/>
</dbReference>
<organism evidence="2 3">
    <name type="scientific">Virgibacillus profundi</name>
    <dbReference type="NCBI Taxonomy" id="2024555"/>
    <lineage>
        <taxon>Bacteria</taxon>
        <taxon>Bacillati</taxon>
        <taxon>Bacillota</taxon>
        <taxon>Bacilli</taxon>
        <taxon>Bacillales</taxon>
        <taxon>Bacillaceae</taxon>
        <taxon>Virgibacillus</taxon>
    </lineage>
</organism>
<feature type="signal peptide" evidence="1">
    <location>
        <begin position="1"/>
        <end position="19"/>
    </location>
</feature>
<protein>
    <recommendedName>
        <fullName evidence="4">Bacterial spore germination immunoglobulin-like domain-containing protein</fullName>
    </recommendedName>
</protein>
<sequence length="133" mass="14863">MKYIILLLTAIMLIGCAESQEPNTETETQESATVNFRNIDVQIEANQINLAGEANTEEDEIFYTVDHGEQMIVEETNIQLDEGTHGWSSFELEITLPEKSADKIEAPIVTLYGKNKAGKVMNPNYIPVDLENS</sequence>
<comment type="caution">
    <text evidence="2">The sequence shown here is derived from an EMBL/GenBank/DDBJ whole genome shotgun (WGS) entry which is preliminary data.</text>
</comment>
<accession>A0A2A2ID79</accession>
<evidence type="ECO:0008006" key="4">
    <source>
        <dbReference type="Google" id="ProtNLM"/>
    </source>
</evidence>
<keyword evidence="3" id="KW-1185">Reference proteome</keyword>
<dbReference type="PROSITE" id="PS51257">
    <property type="entry name" value="PROKAR_LIPOPROTEIN"/>
    <property type="match status" value="1"/>
</dbReference>
<evidence type="ECO:0000256" key="1">
    <source>
        <dbReference type="SAM" id="SignalP"/>
    </source>
</evidence>
<gene>
    <name evidence="2" type="ORF">CIL05_12570</name>
</gene>
<dbReference type="AlphaFoldDB" id="A0A2A2ID79"/>
<dbReference type="Proteomes" id="UP000218887">
    <property type="component" value="Unassembled WGS sequence"/>
</dbReference>
<name>A0A2A2ID79_9BACI</name>
<dbReference type="EMBL" id="NPOA01000008">
    <property type="protein sequence ID" value="PAV29224.1"/>
    <property type="molecule type" value="Genomic_DNA"/>
</dbReference>
<evidence type="ECO:0000313" key="3">
    <source>
        <dbReference type="Proteomes" id="UP000218887"/>
    </source>
</evidence>
<reference evidence="2 3" key="1">
    <citation type="submission" date="2017-08" db="EMBL/GenBank/DDBJ databases">
        <title>Virgibacillus indicus sp. nov. and Virgibacillus profoundi sp. nov, two moderately halophilic bacteria isolated from marine sediment by using the Microfluidic Streak Plate.</title>
        <authorList>
            <person name="Xu B."/>
            <person name="Hu B."/>
            <person name="Wang J."/>
            <person name="Zhu Y."/>
            <person name="Huang L."/>
            <person name="Du W."/>
            <person name="Huang Y."/>
        </authorList>
    </citation>
    <scope>NUCLEOTIDE SEQUENCE [LARGE SCALE GENOMIC DNA]</scope>
    <source>
        <strain evidence="2 3">IO3-P3-H5</strain>
    </source>
</reference>
<feature type="chain" id="PRO_5012742437" description="Bacterial spore germination immunoglobulin-like domain-containing protein" evidence="1">
    <location>
        <begin position="20"/>
        <end position="133"/>
    </location>
</feature>
<keyword evidence="1" id="KW-0732">Signal</keyword>
<proteinExistence type="predicted"/>
<evidence type="ECO:0000313" key="2">
    <source>
        <dbReference type="EMBL" id="PAV29224.1"/>
    </source>
</evidence>
<dbReference type="OrthoDB" id="2719060at2"/>